<reference evidence="2" key="1">
    <citation type="journal article" date="2015" name="BMC Genomics">
        <title>Draft genome of a commonly misdiagnosed multidrug resistant pathogen Candida auris.</title>
        <authorList>
            <person name="Chatterjee S."/>
            <person name="Alampalli S.V."/>
            <person name="Nageshan R.K."/>
            <person name="Chettiar S.T."/>
            <person name="Joshi S."/>
            <person name="Tatu U.S."/>
        </authorList>
    </citation>
    <scope>NUCLEOTIDE SEQUENCE [LARGE SCALE GENOMIC DNA]</scope>
    <source>
        <strain evidence="2">6684</strain>
    </source>
</reference>
<organism evidence="1 2">
    <name type="scientific">Candidozyma auris</name>
    <name type="common">Yeast</name>
    <name type="synonym">Candida auris</name>
    <dbReference type="NCBI Taxonomy" id="498019"/>
    <lineage>
        <taxon>Eukaryota</taxon>
        <taxon>Fungi</taxon>
        <taxon>Dikarya</taxon>
        <taxon>Ascomycota</taxon>
        <taxon>Saccharomycotina</taxon>
        <taxon>Pichiomycetes</taxon>
        <taxon>Metschnikowiaceae</taxon>
        <taxon>Candidozyma</taxon>
    </lineage>
</organism>
<evidence type="ECO:0000313" key="2">
    <source>
        <dbReference type="Proteomes" id="UP000037122"/>
    </source>
</evidence>
<dbReference type="VEuPathDB" id="FungiDB:CJJ09_005564"/>
<dbReference type="VEuPathDB" id="FungiDB:QG37_06101"/>
<proteinExistence type="predicted"/>
<name>A0A0L0NU28_CANAR</name>
<sequence>MTPKSTQSISQILVSQSRRPPKKFLPPLVNEIYLKISSPNDLENLLHAKYLNTVAWKFFHPDVSNTHVELILVLAFHDTTIRGSFNTLQYLSLDADKFGLLIKRVLQTTLTGALNERIADFEYLTYLFLASLLQHNHKLLLEHELFEQWLQGVLDGYTDHFLQQEIKQDNVRTACALLYFLAIAIKMSILPIVESTKLRCFFSGFVKCADPQVNLLVKQIVGSPSHTQFTSLQRKARELSVDFLSECLLPYDLDTTILHEKLEDLDLSVLQELSRTAGYSGSISDSEFLAQVVVQNCVPQVGHNSQITETELFDTFNNSTTLGQAVPTPWLVPEDLDRWRYETLASLNQHLILCFQRLDVQKDGVKGASKYYTSIDKIEHKGADCQIHLQTKKNLIRPGNLIVLVKVDKPDKSHPATRVRKYGIVRARIVEVLATSTKTLSIHLPEKDPQYNGILTLPSQGKPSILSSMKTNSYIRSFEGQFTSGRFRICNVDESVTSFKREVQNDSSRVFEYKSSTFEVTSSESALSPELSKALLELLSSKVSRIQYENHSDTDALVNAALEALVSDLAQDNLERCLILLPTQNHVQRFKIEDRLLHLCHRAGDIGGVQNTMNSILQEVQKLSEKLELQEYDFGTSMRNAIIFYETHVEPRWTEYLKTLKKTITSVRKYPFRTFSFDKDMSIEGALASVVEHFTGVKRTFSQIQRMLPLDKADFENEPEEVERLLCSTFPIVLASVDSLQYIERNFKTVISFVGVETNSAVSSNTNRTVYFSNSFNDLVQPDASLTETHQRAEILRILGREGGKENLRYNPGLKYTCQQIKIPASDKQVNVAEGTYLVSLYQFMRLIGYRHEDITIVVTSPYMKLLVEELLEDKKIEKGSVPIDLPSSFAFGWPLIQLASQPQVLSKYVLFSCHGDMSFKHTEIAISSASLGFYAFGSHSSPFYIKIAPLEIFTGANLQATIDDREKGSSAYVIEGSEHMAEYVEQITAARQKAMAN</sequence>
<dbReference type="EMBL" id="LGST01000041">
    <property type="protein sequence ID" value="KND97697.1"/>
    <property type="molecule type" value="Genomic_DNA"/>
</dbReference>
<evidence type="ECO:0000313" key="1">
    <source>
        <dbReference type="EMBL" id="KND97697.1"/>
    </source>
</evidence>
<dbReference type="VEuPathDB" id="FungiDB:CJI97_002018"/>
<protein>
    <submittedName>
        <fullName evidence="1">Uncharacterized protein</fullName>
    </submittedName>
</protein>
<dbReference type="Proteomes" id="UP000037122">
    <property type="component" value="Unassembled WGS sequence"/>
</dbReference>
<dbReference type="AlphaFoldDB" id="A0A0L0NU28"/>
<dbReference type="VEuPathDB" id="FungiDB:CJJ07_000203"/>
<comment type="caution">
    <text evidence="1">The sequence shown here is derived from an EMBL/GenBank/DDBJ whole genome shotgun (WGS) entry which is preliminary data.</text>
</comment>
<dbReference type="VEuPathDB" id="FungiDB:B9J08_002475"/>
<accession>A0A0L0NU28</accession>
<dbReference type="VEuPathDB" id="FungiDB:CJI96_0005029"/>
<gene>
    <name evidence="1" type="ORF">QG37_06101</name>
</gene>